<dbReference type="PANTHER" id="PTHR47055">
    <property type="entry name" value="DDE_TNP_1_7 DOMAIN-CONTAINING PROTEIN"/>
    <property type="match status" value="1"/>
</dbReference>
<dbReference type="PANTHER" id="PTHR47055:SF3">
    <property type="entry name" value="PHORBOL-ESTER_DAG-TYPE DOMAIN-CONTAINING PROTEIN"/>
    <property type="match status" value="1"/>
</dbReference>
<dbReference type="Pfam" id="PF13843">
    <property type="entry name" value="DDE_Tnp_1_7"/>
    <property type="match status" value="1"/>
</dbReference>
<dbReference type="GO" id="GO:0043565">
    <property type="term" value="F:sequence-specific DNA binding"/>
    <property type="evidence" value="ECO:0007669"/>
    <property type="project" value="TreeGrafter"/>
</dbReference>
<proteinExistence type="predicted"/>
<sequence length="233" mass="26801">MSTPIDLNLVGNLTLNELLRHVEEDKGQWANTVTLVKLFFRNLTLDELLRHVEEDELVGDDEININSMPPITANEDLTDVGDDEININSMPPITANEDLTDEDSGDEDIMSINNLADDNIPLKILRLVQEKLTKRNYEWSNTDIQRDLIKWPQMCTALNNNSSPIELFHCFFNREMIDMFLVNTNAYAVKRNRPGNISEEEMIPFFGVLILSSYVQLSRRPTFVLGEYSRHSQ</sequence>
<evidence type="ECO:0000313" key="2">
    <source>
        <dbReference type="EMBL" id="KAK9731850.1"/>
    </source>
</evidence>
<dbReference type="AlphaFoldDB" id="A0AAW1LA09"/>
<dbReference type="InterPro" id="IPR052638">
    <property type="entry name" value="PiggyBac_TE-derived"/>
</dbReference>
<comment type="caution">
    <text evidence="2">The sequence shown here is derived from an EMBL/GenBank/DDBJ whole genome shotgun (WGS) entry which is preliminary data.</text>
</comment>
<dbReference type="EMBL" id="JASPKY010000125">
    <property type="protein sequence ID" value="KAK9731850.1"/>
    <property type="molecule type" value="Genomic_DNA"/>
</dbReference>
<dbReference type="InterPro" id="IPR029526">
    <property type="entry name" value="PGBD"/>
</dbReference>
<keyword evidence="3" id="KW-1185">Reference proteome</keyword>
<name>A0AAW1LA09_POPJA</name>
<reference evidence="2 3" key="1">
    <citation type="journal article" date="2024" name="BMC Genomics">
        <title>De novo assembly and annotation of Popillia japonica's genome with initial clues to its potential as an invasive pest.</title>
        <authorList>
            <person name="Cucini C."/>
            <person name="Boschi S."/>
            <person name="Funari R."/>
            <person name="Cardaioli E."/>
            <person name="Iannotti N."/>
            <person name="Marturano G."/>
            <person name="Paoli F."/>
            <person name="Bruttini M."/>
            <person name="Carapelli A."/>
            <person name="Frati F."/>
            <person name="Nardi F."/>
        </authorList>
    </citation>
    <scope>NUCLEOTIDE SEQUENCE [LARGE SCALE GENOMIC DNA]</scope>
    <source>
        <strain evidence="2">DMR45628</strain>
    </source>
</reference>
<evidence type="ECO:0000313" key="3">
    <source>
        <dbReference type="Proteomes" id="UP001458880"/>
    </source>
</evidence>
<accession>A0AAW1LA09</accession>
<gene>
    <name evidence="2" type="ORF">QE152_g13309</name>
</gene>
<protein>
    <submittedName>
        <fullName evidence="2">Transposase IS4</fullName>
    </submittedName>
</protein>
<dbReference type="Proteomes" id="UP001458880">
    <property type="component" value="Unassembled WGS sequence"/>
</dbReference>
<feature type="domain" description="PiggyBac transposable element-derived protein" evidence="1">
    <location>
        <begin position="163"/>
        <end position="220"/>
    </location>
</feature>
<evidence type="ECO:0000259" key="1">
    <source>
        <dbReference type="Pfam" id="PF13843"/>
    </source>
</evidence>
<organism evidence="2 3">
    <name type="scientific">Popillia japonica</name>
    <name type="common">Japanese beetle</name>
    <dbReference type="NCBI Taxonomy" id="7064"/>
    <lineage>
        <taxon>Eukaryota</taxon>
        <taxon>Metazoa</taxon>
        <taxon>Ecdysozoa</taxon>
        <taxon>Arthropoda</taxon>
        <taxon>Hexapoda</taxon>
        <taxon>Insecta</taxon>
        <taxon>Pterygota</taxon>
        <taxon>Neoptera</taxon>
        <taxon>Endopterygota</taxon>
        <taxon>Coleoptera</taxon>
        <taxon>Polyphaga</taxon>
        <taxon>Scarabaeiformia</taxon>
        <taxon>Scarabaeidae</taxon>
        <taxon>Rutelinae</taxon>
        <taxon>Popillia</taxon>
    </lineage>
</organism>